<reference evidence="11" key="1">
    <citation type="submission" date="2020-11" db="EMBL/GenBank/DDBJ databases">
        <authorList>
            <person name="Tran Van P."/>
        </authorList>
    </citation>
    <scope>NUCLEOTIDE SEQUENCE</scope>
</reference>
<evidence type="ECO:0000256" key="1">
    <source>
        <dbReference type="ARBA" id="ARBA00009727"/>
    </source>
</evidence>
<evidence type="ECO:0000256" key="2">
    <source>
        <dbReference type="ARBA" id="ARBA00022448"/>
    </source>
</evidence>
<dbReference type="GO" id="GO:0005789">
    <property type="term" value="C:endoplasmic reticulum membrane"/>
    <property type="evidence" value="ECO:0007669"/>
    <property type="project" value="UniProtKB-SubCell"/>
</dbReference>
<comment type="subcellular location">
    <subcellularLocation>
        <location evidence="9">Endoplasmic reticulum membrane</location>
        <topology evidence="9">Multi-pass membrane protein</topology>
    </subcellularLocation>
    <subcellularLocation>
        <location evidence="9">Golgi apparatus membrane</location>
        <topology evidence="9">Multi-pass membrane protein</topology>
    </subcellularLocation>
</comment>
<keyword evidence="8 9" id="KW-0472">Membrane</keyword>
<keyword evidence="3 9" id="KW-0812">Transmembrane</keyword>
<evidence type="ECO:0000313" key="11">
    <source>
        <dbReference type="EMBL" id="CAD7251411.1"/>
    </source>
</evidence>
<dbReference type="Pfam" id="PF03878">
    <property type="entry name" value="YIF1"/>
    <property type="match status" value="1"/>
</dbReference>
<dbReference type="EMBL" id="LR903044">
    <property type="protein sequence ID" value="CAD7251411.1"/>
    <property type="molecule type" value="Genomic_DNA"/>
</dbReference>
<dbReference type="GO" id="GO:0005793">
    <property type="term" value="C:endoplasmic reticulum-Golgi intermediate compartment"/>
    <property type="evidence" value="ECO:0007669"/>
    <property type="project" value="UniProtKB-UniRule"/>
</dbReference>
<accession>A0A7R9AC83</accession>
<comment type="caution">
    <text evidence="9">Lacks conserved residue(s) required for the propagation of feature annotation.</text>
</comment>
<keyword evidence="5 9" id="KW-0653">Protein transport</keyword>
<dbReference type="GO" id="GO:0030134">
    <property type="term" value="C:COPII-coated ER to Golgi transport vesicle"/>
    <property type="evidence" value="ECO:0007669"/>
    <property type="project" value="TreeGrafter"/>
</dbReference>
<name>A0A7R9AC83_9CRUS</name>
<dbReference type="GO" id="GO:0015031">
    <property type="term" value="P:protein transport"/>
    <property type="evidence" value="ECO:0007669"/>
    <property type="project" value="UniProtKB-KW"/>
</dbReference>
<dbReference type="PANTHER" id="PTHR14083:SF0">
    <property type="entry name" value="YIP1D-INTERACTING FACTOR 1, ISOFORM C"/>
    <property type="match status" value="1"/>
</dbReference>
<evidence type="ECO:0000256" key="6">
    <source>
        <dbReference type="ARBA" id="ARBA00022989"/>
    </source>
</evidence>
<feature type="compositionally biased region" description="Low complexity" evidence="10">
    <location>
        <begin position="17"/>
        <end position="45"/>
    </location>
</feature>
<dbReference type="EMBL" id="CAJPEV010003527">
    <property type="protein sequence ID" value="CAG0899954.1"/>
    <property type="molecule type" value="Genomic_DNA"/>
</dbReference>
<evidence type="ECO:0000256" key="4">
    <source>
        <dbReference type="ARBA" id="ARBA00022824"/>
    </source>
</evidence>
<keyword evidence="12" id="KW-1185">Reference proteome</keyword>
<keyword evidence="7 9" id="KW-0333">Golgi apparatus</keyword>
<sequence>MYASRRRDRPPPPEDFAASYGYAGGYAPQYGAQEQEPPLLFDDPNNPNPPMGYSSYNPGGFSYAPMQSGMPMGNVFQNPLIAGVASQYGQNLMGQGKEMVDQHLGKYSQKLQNLKYYFAVDTKYVVKKIGLLFFPFTHRDWALQFSKEEMVQPKHDINAPDLYIPTMAFVTYIFLAGLVFGLQNKFSPEQLGMHASSSLAWLCLEVGLILVTIYLTNLSTDLVTYDLVSYCSYKYVGCELCEFRSCLEWPLQGTILCLRGTRDEFIS</sequence>
<proteinExistence type="inferred from homology"/>
<feature type="transmembrane region" description="Helical" evidence="9">
    <location>
        <begin position="194"/>
        <end position="215"/>
    </location>
</feature>
<feature type="transmembrane region" description="Helical" evidence="9">
    <location>
        <begin position="162"/>
        <end position="182"/>
    </location>
</feature>
<keyword evidence="4 9" id="KW-0256">Endoplasmic reticulum</keyword>
<evidence type="ECO:0000256" key="9">
    <source>
        <dbReference type="RuleBase" id="RU368073"/>
    </source>
</evidence>
<keyword evidence="2 9" id="KW-0813">Transport</keyword>
<evidence type="ECO:0000256" key="8">
    <source>
        <dbReference type="ARBA" id="ARBA00023136"/>
    </source>
</evidence>
<dbReference type="AlphaFoldDB" id="A0A7R9AC83"/>
<evidence type="ECO:0000256" key="3">
    <source>
        <dbReference type="ARBA" id="ARBA00022692"/>
    </source>
</evidence>
<comment type="function">
    <text evidence="9">Has a role in transport between endoplasmic reticulum and Golgi.</text>
</comment>
<dbReference type="Proteomes" id="UP000677054">
    <property type="component" value="Unassembled WGS sequence"/>
</dbReference>
<dbReference type="GO" id="GO:0000139">
    <property type="term" value="C:Golgi membrane"/>
    <property type="evidence" value="ECO:0007669"/>
    <property type="project" value="UniProtKB-SubCell"/>
</dbReference>
<evidence type="ECO:0000313" key="12">
    <source>
        <dbReference type="Proteomes" id="UP000677054"/>
    </source>
</evidence>
<dbReference type="GO" id="GO:0006888">
    <property type="term" value="P:endoplasmic reticulum to Golgi vesicle-mediated transport"/>
    <property type="evidence" value="ECO:0007669"/>
    <property type="project" value="UniProtKB-UniRule"/>
</dbReference>
<protein>
    <recommendedName>
        <fullName evidence="9">Protein YIF1</fullName>
    </recommendedName>
</protein>
<dbReference type="InterPro" id="IPR005578">
    <property type="entry name" value="Yif1_fam"/>
</dbReference>
<evidence type="ECO:0000256" key="5">
    <source>
        <dbReference type="ARBA" id="ARBA00022927"/>
    </source>
</evidence>
<comment type="similarity">
    <text evidence="1 9">Belongs to the YIF1 family.</text>
</comment>
<keyword evidence="6 9" id="KW-1133">Transmembrane helix</keyword>
<evidence type="ECO:0000256" key="10">
    <source>
        <dbReference type="SAM" id="MobiDB-lite"/>
    </source>
</evidence>
<dbReference type="PANTHER" id="PTHR14083">
    <property type="entry name" value="YIP1 INTERACTING FACTOR HOMOLOG YIF1 PROTEIN"/>
    <property type="match status" value="1"/>
</dbReference>
<organism evidence="11">
    <name type="scientific">Darwinula stevensoni</name>
    <dbReference type="NCBI Taxonomy" id="69355"/>
    <lineage>
        <taxon>Eukaryota</taxon>
        <taxon>Metazoa</taxon>
        <taxon>Ecdysozoa</taxon>
        <taxon>Arthropoda</taxon>
        <taxon>Crustacea</taxon>
        <taxon>Oligostraca</taxon>
        <taxon>Ostracoda</taxon>
        <taxon>Podocopa</taxon>
        <taxon>Podocopida</taxon>
        <taxon>Darwinulocopina</taxon>
        <taxon>Darwinuloidea</taxon>
        <taxon>Darwinulidae</taxon>
        <taxon>Darwinula</taxon>
    </lineage>
</organism>
<feature type="region of interest" description="Disordered" evidence="10">
    <location>
        <begin position="1"/>
        <end position="53"/>
    </location>
</feature>
<evidence type="ECO:0000256" key="7">
    <source>
        <dbReference type="ARBA" id="ARBA00023034"/>
    </source>
</evidence>
<dbReference type="OrthoDB" id="337750at2759"/>
<gene>
    <name evidence="11" type="ORF">DSTB1V02_LOCUS11178</name>
</gene>